<organism evidence="1 2">
    <name type="scientific">Oryza sativa subsp. japonica</name>
    <name type="common">Rice</name>
    <dbReference type="NCBI Taxonomy" id="39947"/>
    <lineage>
        <taxon>Eukaryota</taxon>
        <taxon>Viridiplantae</taxon>
        <taxon>Streptophyta</taxon>
        <taxon>Embryophyta</taxon>
        <taxon>Tracheophyta</taxon>
        <taxon>Spermatophyta</taxon>
        <taxon>Magnoliopsida</taxon>
        <taxon>Liliopsida</taxon>
        <taxon>Poales</taxon>
        <taxon>Poaceae</taxon>
        <taxon>BOP clade</taxon>
        <taxon>Oryzoideae</taxon>
        <taxon>Oryzeae</taxon>
        <taxon>Oryzinae</taxon>
        <taxon>Oryza</taxon>
        <taxon>Oryza sativa</taxon>
    </lineage>
</organism>
<accession>Q10H23</accession>
<evidence type="ECO:0000313" key="2">
    <source>
        <dbReference type="Proteomes" id="UP000000763"/>
    </source>
</evidence>
<reference evidence="2" key="2">
    <citation type="journal article" date="2008" name="Nucleic Acids Res.">
        <title>The rice annotation project database (RAP-DB): 2008 update.</title>
        <authorList>
            <consortium name="The rice annotation project (RAP)"/>
        </authorList>
    </citation>
    <scope>GENOME REANNOTATION</scope>
    <source>
        <strain evidence="2">cv. Nipponbare</strain>
    </source>
</reference>
<dbReference type="Proteomes" id="UP000000763">
    <property type="component" value="Chromosome 3"/>
</dbReference>
<proteinExistence type="predicted"/>
<protein>
    <submittedName>
        <fullName evidence="1">Uncharacterized protein</fullName>
    </submittedName>
</protein>
<reference evidence="2" key="1">
    <citation type="journal article" date="2005" name="Nature">
        <title>The map-based sequence of the rice genome.</title>
        <authorList>
            <consortium name="International rice genome sequencing project (IRGSP)"/>
            <person name="Matsumoto T."/>
            <person name="Wu J."/>
            <person name="Kanamori H."/>
            <person name="Katayose Y."/>
            <person name="Fujisawa M."/>
            <person name="Namiki N."/>
            <person name="Mizuno H."/>
            <person name="Yamamoto K."/>
            <person name="Antonio B.A."/>
            <person name="Baba T."/>
            <person name="Sakata K."/>
            <person name="Nagamura Y."/>
            <person name="Aoki H."/>
            <person name="Arikawa K."/>
            <person name="Arita K."/>
            <person name="Bito T."/>
            <person name="Chiden Y."/>
            <person name="Fujitsuka N."/>
            <person name="Fukunaka R."/>
            <person name="Hamada M."/>
            <person name="Harada C."/>
            <person name="Hayashi A."/>
            <person name="Hijishita S."/>
            <person name="Honda M."/>
            <person name="Hosokawa S."/>
            <person name="Ichikawa Y."/>
            <person name="Idonuma A."/>
            <person name="Iijima M."/>
            <person name="Ikeda M."/>
            <person name="Ikeno M."/>
            <person name="Ito K."/>
            <person name="Ito S."/>
            <person name="Ito T."/>
            <person name="Ito Y."/>
            <person name="Ito Y."/>
            <person name="Iwabuchi A."/>
            <person name="Kamiya K."/>
            <person name="Karasawa W."/>
            <person name="Kurita K."/>
            <person name="Katagiri S."/>
            <person name="Kikuta A."/>
            <person name="Kobayashi H."/>
            <person name="Kobayashi N."/>
            <person name="Machita K."/>
            <person name="Maehara T."/>
            <person name="Masukawa M."/>
            <person name="Mizubayashi T."/>
            <person name="Mukai Y."/>
            <person name="Nagasaki H."/>
            <person name="Nagata Y."/>
            <person name="Naito S."/>
            <person name="Nakashima M."/>
            <person name="Nakama Y."/>
            <person name="Nakamichi Y."/>
            <person name="Nakamura M."/>
            <person name="Meguro A."/>
            <person name="Negishi M."/>
            <person name="Ohta I."/>
            <person name="Ohta T."/>
            <person name="Okamoto M."/>
            <person name="Ono N."/>
            <person name="Saji S."/>
            <person name="Sakaguchi M."/>
            <person name="Sakai K."/>
            <person name="Shibata M."/>
            <person name="Shimokawa T."/>
            <person name="Song J."/>
            <person name="Takazaki Y."/>
            <person name="Terasawa K."/>
            <person name="Tsugane M."/>
            <person name="Tsuji K."/>
            <person name="Ueda S."/>
            <person name="Waki K."/>
            <person name="Yamagata H."/>
            <person name="Yamamoto M."/>
            <person name="Yamamoto S."/>
            <person name="Yamane H."/>
            <person name="Yoshiki S."/>
            <person name="Yoshihara R."/>
            <person name="Yukawa K."/>
            <person name="Zhong H."/>
            <person name="Yano M."/>
            <person name="Yuan Q."/>
            <person name="Ouyang S."/>
            <person name="Liu J."/>
            <person name="Jones K.M."/>
            <person name="Gansberger K."/>
            <person name="Moffat K."/>
            <person name="Hill J."/>
            <person name="Bera J."/>
            <person name="Fadrosh D."/>
            <person name="Jin S."/>
            <person name="Johri S."/>
            <person name="Kim M."/>
            <person name="Overton L."/>
            <person name="Reardon M."/>
            <person name="Tsitrin T."/>
            <person name="Vuong H."/>
            <person name="Weaver B."/>
            <person name="Ciecko A."/>
            <person name="Tallon L."/>
            <person name="Jackson J."/>
            <person name="Pai G."/>
            <person name="Aken S.V."/>
            <person name="Utterback T."/>
            <person name="Reidmuller S."/>
            <person name="Feldblyum T."/>
            <person name="Hsiao J."/>
            <person name="Zismann V."/>
            <person name="Iobst S."/>
            <person name="de Vazeille A.R."/>
            <person name="Buell C.R."/>
            <person name="Ying K."/>
            <person name="Li Y."/>
            <person name="Lu T."/>
            <person name="Huang Y."/>
            <person name="Zhao Q."/>
            <person name="Feng Q."/>
            <person name="Zhang L."/>
            <person name="Zhu J."/>
            <person name="Weng Q."/>
            <person name="Mu J."/>
            <person name="Lu Y."/>
            <person name="Fan D."/>
            <person name="Liu Y."/>
            <person name="Guan J."/>
            <person name="Zhang Y."/>
            <person name="Yu S."/>
            <person name="Liu X."/>
            <person name="Zhang Y."/>
            <person name="Hong G."/>
            <person name="Han B."/>
            <person name="Choisne N."/>
            <person name="Demange N."/>
            <person name="Orjeda G."/>
            <person name="Samain S."/>
            <person name="Cattolico L."/>
            <person name="Pelletier E."/>
            <person name="Couloux A."/>
            <person name="Segurens B."/>
            <person name="Wincker P."/>
            <person name="D'Hont A."/>
            <person name="Scarpelli C."/>
            <person name="Weissenbach J."/>
            <person name="Salanoubat M."/>
            <person name="Quetier F."/>
            <person name="Yu Y."/>
            <person name="Kim H.R."/>
            <person name="Rambo T."/>
            <person name="Currie J."/>
            <person name="Collura K."/>
            <person name="Luo M."/>
            <person name="Yang T."/>
            <person name="Ammiraju J.S.S."/>
            <person name="Engler F."/>
            <person name="Soderlund C."/>
            <person name="Wing R.A."/>
            <person name="Palmer L.E."/>
            <person name="de la Bastide M."/>
            <person name="Spiegel L."/>
            <person name="Nascimento L."/>
            <person name="Zutavern T."/>
            <person name="O'Shaughnessy A."/>
            <person name="Dike S."/>
            <person name="Dedhia N."/>
            <person name="Preston R."/>
            <person name="Balija V."/>
            <person name="McCombie W.R."/>
            <person name="Chow T."/>
            <person name="Chen H."/>
            <person name="Chung M."/>
            <person name="Chen C."/>
            <person name="Shaw J."/>
            <person name="Wu H."/>
            <person name="Hsiao K."/>
            <person name="Chao Y."/>
            <person name="Chu M."/>
            <person name="Cheng C."/>
            <person name="Hour A."/>
            <person name="Lee P."/>
            <person name="Lin S."/>
            <person name="Lin Y."/>
            <person name="Liou J."/>
            <person name="Liu S."/>
            <person name="Hsing Y."/>
            <person name="Raghuvanshi S."/>
            <person name="Mohanty A."/>
            <person name="Bharti A.K."/>
            <person name="Gaur A."/>
            <person name="Gupta V."/>
            <person name="Kumar D."/>
            <person name="Ravi V."/>
            <person name="Vij S."/>
            <person name="Kapur A."/>
            <person name="Khurana P."/>
            <person name="Khurana P."/>
            <person name="Khurana J.P."/>
            <person name="Tyagi A.K."/>
            <person name="Gaikwad K."/>
            <person name="Singh A."/>
            <person name="Dalal V."/>
            <person name="Srivastava S."/>
            <person name="Dixit A."/>
            <person name="Pal A.K."/>
            <person name="Ghazi I.A."/>
            <person name="Yadav M."/>
            <person name="Pandit A."/>
            <person name="Bhargava A."/>
            <person name="Sureshbabu K."/>
            <person name="Batra K."/>
            <person name="Sharma T.R."/>
            <person name="Mohapatra T."/>
            <person name="Singh N.K."/>
            <person name="Messing J."/>
            <person name="Nelson A.B."/>
            <person name="Fuks G."/>
            <person name="Kavchok S."/>
            <person name="Keizer G."/>
            <person name="Linton E."/>
            <person name="Llaca V."/>
            <person name="Song R."/>
            <person name="Tanyolac B."/>
            <person name="Young S."/>
            <person name="Ho-Il K."/>
            <person name="Hahn J.H."/>
            <person name="Sangsakoo G."/>
            <person name="Vanavichit A."/>
            <person name="de Mattos Luiz.A.T."/>
            <person name="Zimmer P.D."/>
            <person name="Malone G."/>
            <person name="Dellagostin O."/>
            <person name="de Oliveira A.C."/>
            <person name="Bevan M."/>
            <person name="Bancroft I."/>
            <person name="Minx P."/>
            <person name="Cordum H."/>
            <person name="Wilson R."/>
            <person name="Cheng Z."/>
            <person name="Jin W."/>
            <person name="Jiang J."/>
            <person name="Leong S.A."/>
            <person name="Iwama H."/>
            <person name="Gojobori T."/>
            <person name="Itoh T."/>
            <person name="Niimura Y."/>
            <person name="Fujii Y."/>
            <person name="Habara T."/>
            <person name="Sakai H."/>
            <person name="Sato Y."/>
            <person name="Wilson G."/>
            <person name="Kumar K."/>
            <person name="McCouch S."/>
            <person name="Juretic N."/>
            <person name="Hoen D."/>
            <person name="Wright S."/>
            <person name="Bruskiewich R."/>
            <person name="Bureau T."/>
            <person name="Miyao A."/>
            <person name="Hirochika H."/>
            <person name="Nishikawa T."/>
            <person name="Kadowaki K."/>
            <person name="Sugiura M."/>
            <person name="Burr B."/>
            <person name="Sasaki T."/>
        </authorList>
    </citation>
    <scope>NUCLEOTIDE SEQUENCE [LARGE SCALE GENOMIC DNA]</scope>
    <source>
        <strain evidence="2">cv. Nipponbare</strain>
    </source>
</reference>
<sequence length="163" mass="18670">MANGWLLLQMRSIMKRELHPTSVFIVYFCNVLEGKGMGAGVLHHLTPLLLWEGQGMDPAWSPTTFVRSKLHLHERPHTFVWLLAECSAKQRLVDEDIPSNDTTTPIAQQGPVTRARARELNYQVQGCSWHDKNSNNVESVYRLLRRSTPVFSEACPENWDEKT</sequence>
<gene>
    <name evidence="1" type="primary">OSJNBa0004G03.19</name>
</gene>
<name>Q10H23_ORYSJ</name>
<evidence type="ECO:0000313" key="1">
    <source>
        <dbReference type="EMBL" id="AAT78769.1"/>
    </source>
</evidence>
<dbReference type="EMBL" id="AC109601">
    <property type="protein sequence ID" value="AAT78769.1"/>
    <property type="molecule type" value="Genomic_DNA"/>
</dbReference>
<dbReference type="AlphaFoldDB" id="Q10H23"/>